<feature type="transmembrane region" description="Helical" evidence="7">
    <location>
        <begin position="107"/>
        <end position="128"/>
    </location>
</feature>
<dbReference type="InterPro" id="IPR036770">
    <property type="entry name" value="Ankyrin_rpt-contain_sf"/>
</dbReference>
<accession>A0AA36IDB4</accession>
<dbReference type="PANTHER" id="PTHR43336">
    <property type="entry name" value="OXYGEN SENSOR HISTIDINE KINASE RESPONSE REGULATOR DEVS/DOSS"/>
    <property type="match status" value="1"/>
</dbReference>
<feature type="transmembrane region" description="Helical" evidence="7">
    <location>
        <begin position="411"/>
        <end position="430"/>
    </location>
</feature>
<evidence type="ECO:0000259" key="8">
    <source>
        <dbReference type="PROSITE" id="PS51203"/>
    </source>
</evidence>
<evidence type="ECO:0000313" key="9">
    <source>
        <dbReference type="EMBL" id="CAJ1384124.1"/>
    </source>
</evidence>
<dbReference type="PANTHER" id="PTHR43336:SF3">
    <property type="entry name" value="GUANYLATE CYCLASE DOMAIN-CONTAINING PROTEIN"/>
    <property type="match status" value="1"/>
</dbReference>
<keyword evidence="3 7" id="KW-1133">Transmembrane helix</keyword>
<dbReference type="PROSITE" id="PS50088">
    <property type="entry name" value="ANK_REPEAT"/>
    <property type="match status" value="1"/>
</dbReference>
<feature type="region of interest" description="Disordered" evidence="6">
    <location>
        <begin position="1"/>
        <end position="37"/>
    </location>
</feature>
<evidence type="ECO:0000256" key="2">
    <source>
        <dbReference type="ARBA" id="ARBA00022692"/>
    </source>
</evidence>
<evidence type="ECO:0000256" key="6">
    <source>
        <dbReference type="SAM" id="MobiDB-lite"/>
    </source>
</evidence>
<keyword evidence="5" id="KW-0040">ANK repeat</keyword>
<evidence type="ECO:0000256" key="1">
    <source>
        <dbReference type="ARBA" id="ARBA00004141"/>
    </source>
</evidence>
<feature type="compositionally biased region" description="Low complexity" evidence="6">
    <location>
        <begin position="12"/>
        <end position="25"/>
    </location>
</feature>
<keyword evidence="4 7" id="KW-0472">Membrane</keyword>
<dbReference type="Gene3D" id="1.20.120.350">
    <property type="entry name" value="Voltage-gated potassium channels. Chain C"/>
    <property type="match status" value="1"/>
</dbReference>
<dbReference type="InterPro" id="IPR008978">
    <property type="entry name" value="HSP20-like_chaperone"/>
</dbReference>
<dbReference type="Gene3D" id="1.25.40.20">
    <property type="entry name" value="Ankyrin repeat-containing domain"/>
    <property type="match status" value="1"/>
</dbReference>
<dbReference type="SUPFAM" id="SSF48403">
    <property type="entry name" value="Ankyrin repeat"/>
    <property type="match status" value="1"/>
</dbReference>
<reference evidence="9" key="1">
    <citation type="submission" date="2023-08" db="EMBL/GenBank/DDBJ databases">
        <authorList>
            <person name="Chen Y."/>
            <person name="Shah S."/>
            <person name="Dougan E. K."/>
            <person name="Thang M."/>
            <person name="Chan C."/>
        </authorList>
    </citation>
    <scope>NUCLEOTIDE SEQUENCE</scope>
</reference>
<feature type="region of interest" description="Disordered" evidence="6">
    <location>
        <begin position="747"/>
        <end position="795"/>
    </location>
</feature>
<evidence type="ECO:0000256" key="3">
    <source>
        <dbReference type="ARBA" id="ARBA00022989"/>
    </source>
</evidence>
<feature type="compositionally biased region" description="Basic and acidic residues" evidence="6">
    <location>
        <begin position="217"/>
        <end position="230"/>
    </location>
</feature>
<evidence type="ECO:0000256" key="7">
    <source>
        <dbReference type="SAM" id="Phobius"/>
    </source>
</evidence>
<dbReference type="CDD" id="cd06463">
    <property type="entry name" value="p23_like"/>
    <property type="match status" value="1"/>
</dbReference>
<name>A0AA36IDB4_9DINO</name>
<dbReference type="Proteomes" id="UP001178507">
    <property type="component" value="Unassembled WGS sequence"/>
</dbReference>
<feature type="region of interest" description="Disordered" evidence="6">
    <location>
        <begin position="217"/>
        <end position="238"/>
    </location>
</feature>
<proteinExistence type="predicted"/>
<dbReference type="Pfam" id="PF12796">
    <property type="entry name" value="Ank_2"/>
    <property type="match status" value="1"/>
</dbReference>
<dbReference type="AlphaFoldDB" id="A0AA36IDB4"/>
<dbReference type="PROSITE" id="PS50297">
    <property type="entry name" value="ANK_REP_REGION"/>
    <property type="match status" value="1"/>
</dbReference>
<feature type="transmembrane region" description="Helical" evidence="7">
    <location>
        <begin position="649"/>
        <end position="670"/>
    </location>
</feature>
<protein>
    <recommendedName>
        <fullName evidence="8">CS domain-containing protein</fullName>
    </recommendedName>
</protein>
<dbReference type="GO" id="GO:0005216">
    <property type="term" value="F:monoatomic ion channel activity"/>
    <property type="evidence" value="ECO:0007669"/>
    <property type="project" value="InterPro"/>
</dbReference>
<gene>
    <name evidence="9" type="ORF">EVOR1521_LOCUS11046</name>
</gene>
<evidence type="ECO:0000256" key="5">
    <source>
        <dbReference type="PROSITE-ProRule" id="PRU00023"/>
    </source>
</evidence>
<dbReference type="Gene3D" id="2.60.40.790">
    <property type="match status" value="1"/>
</dbReference>
<feature type="repeat" description="ANK" evidence="5">
    <location>
        <begin position="887"/>
        <end position="919"/>
    </location>
</feature>
<dbReference type="PROSITE" id="PS51203">
    <property type="entry name" value="CS"/>
    <property type="match status" value="1"/>
</dbReference>
<dbReference type="InterPro" id="IPR007052">
    <property type="entry name" value="CS_dom"/>
</dbReference>
<evidence type="ECO:0000313" key="10">
    <source>
        <dbReference type="Proteomes" id="UP001178507"/>
    </source>
</evidence>
<dbReference type="GO" id="GO:0016020">
    <property type="term" value="C:membrane"/>
    <property type="evidence" value="ECO:0007669"/>
    <property type="project" value="UniProtKB-SubCell"/>
</dbReference>
<comment type="subcellular location">
    <subcellularLocation>
        <location evidence="1">Membrane</location>
        <topology evidence="1">Multi-pass membrane protein</topology>
    </subcellularLocation>
</comment>
<dbReference type="EMBL" id="CAUJNA010001087">
    <property type="protein sequence ID" value="CAJ1384124.1"/>
    <property type="molecule type" value="Genomic_DNA"/>
</dbReference>
<organism evidence="9 10">
    <name type="scientific">Effrenium voratum</name>
    <dbReference type="NCBI Taxonomy" id="2562239"/>
    <lineage>
        <taxon>Eukaryota</taxon>
        <taxon>Sar</taxon>
        <taxon>Alveolata</taxon>
        <taxon>Dinophyceae</taxon>
        <taxon>Suessiales</taxon>
        <taxon>Symbiodiniaceae</taxon>
        <taxon>Effrenium</taxon>
    </lineage>
</organism>
<keyword evidence="2 7" id="KW-0812">Transmembrane</keyword>
<feature type="transmembrane region" description="Helical" evidence="7">
    <location>
        <begin position="134"/>
        <end position="152"/>
    </location>
</feature>
<dbReference type="InterPro" id="IPR002110">
    <property type="entry name" value="Ankyrin_rpt"/>
</dbReference>
<dbReference type="SUPFAM" id="SSF49764">
    <property type="entry name" value="HSP20-like chaperones"/>
    <property type="match status" value="1"/>
</dbReference>
<keyword evidence="10" id="KW-1185">Reference proteome</keyword>
<feature type="compositionally biased region" description="Low complexity" evidence="6">
    <location>
        <begin position="773"/>
        <end position="795"/>
    </location>
</feature>
<dbReference type="InterPro" id="IPR005821">
    <property type="entry name" value="Ion_trans_dom"/>
</dbReference>
<sequence length="1171" mass="130510">MERRRERLSRTSFNSNSSRVQSVSSYGEEGRSNGVSELSTRDSKIAIRLTSKEIKTEAIRPPLRWYVRCSACLVENTIFISFTTVLTIYALTGDDLRVLMTEKPADLYFNVLVLVCIAIFSFEILISVMGKSDYFLGFFFVLDFISTITLVLDLTWVNDALAGGGSDSGSDSSSLRSGRTARVGAKAARMIRVLRLVRILKLYKALYEADRERLRRRQREREAKDKKANDDEWDEEDAETVVDAEMNATTGQESTLGKKLSEMTTRRVIILILAMLLVLPLLSVDDIQQSPFSAEYGANQVSESFKDYDASGQAVDQQQYYSSLLTYVYYHNWYAGKAAVNPYCPYQDIPSCANGFWGHLYFVGIGGTNSVLVDSKAAKAKVNLTSVLDFNQRSQARATSFMAFGPRYESSLLPVILAAFALGSLSFVGFQPAARAADNRVAMRGAAVEWDPKLSRDVVEVMFTAPAQGARARMLVRSDADVMEVLKDGRKKLGFDQEWMPDTDFKLYNAEDEDAGPMKGKMKDNGLIDFSFEIHMYYEPQKAMLDRALPACKAEPQAIYNLGVLPGRAQELLAGEWATSCNYADSLLKGVSLISEDVDGAVSYPAACPQDLRVTDSLAYSPVWQTRHSWQEWRFVFYFDVRPFNRETAIFSLATTGVVLVLLLTGSLMFSRDANRLIVSPVEQMIRRVKEIRDNPLIAMKMADDEFKLEELKKFRLRNQGCLTRAFNALISCRCWGARPGPAWPTRVGGDRSAMSEDDLPPLLGEDGEELEPAVPAPATASPPAAEPATEPAVARRGPALEEISDDEAEVAERLRAEAAKRAGAEAEVSASDAMAAALKEAEEEKVAFKEPDERTKRMIQAIAKDDFEECEDAIMQGADVSADCGAGMCALHISALRGEMFLTELLLAHGARVNQRDLSGNTPLLYACHFYRQHGKGVQLCAQLLFHKADPHYRVKDGKMAGQSALDLMEKACNEPNTDENVPRQMRAMLQLALDGSETSLEAITKMWVSIKSQPPNKKLFQVSSRRDNFEYSMKSISWELPADAKNSQGYAPQKLEVESASLLEEKFTILSDYLFNDEGDKVKVYVTFPESAAAALSQKQALEVSFEYQAFDLKLRAPAESFRLRLEPLYGSIEVNECKHRASPGSRKVTLTLVKRHKNRTWSALQKAR</sequence>
<comment type="caution">
    <text evidence="9">The sequence shown here is derived from an EMBL/GenBank/DDBJ whole genome shotgun (WGS) entry which is preliminary data.</text>
</comment>
<dbReference type="Pfam" id="PF00520">
    <property type="entry name" value="Ion_trans"/>
    <property type="match status" value="1"/>
</dbReference>
<dbReference type="InterPro" id="IPR027359">
    <property type="entry name" value="Volt_channel_dom_sf"/>
</dbReference>
<feature type="domain" description="CS" evidence="8">
    <location>
        <begin position="1070"/>
        <end position="1168"/>
    </location>
</feature>
<feature type="compositionally biased region" description="Acidic residues" evidence="6">
    <location>
        <begin position="756"/>
        <end position="772"/>
    </location>
</feature>
<evidence type="ECO:0000256" key="4">
    <source>
        <dbReference type="ARBA" id="ARBA00023136"/>
    </source>
</evidence>